<feature type="domain" description="Phage tail collar" evidence="1">
    <location>
        <begin position="8"/>
        <end position="63"/>
    </location>
</feature>
<evidence type="ECO:0000259" key="1">
    <source>
        <dbReference type="Pfam" id="PF07484"/>
    </source>
</evidence>
<dbReference type="SUPFAM" id="SSF88874">
    <property type="entry name" value="Receptor-binding domain of short tail fibre protein gp12"/>
    <property type="match status" value="1"/>
</dbReference>
<organism evidence="2 3">
    <name type="scientific">Pseudoalteromonas rubra</name>
    <dbReference type="NCBI Taxonomy" id="43658"/>
    <lineage>
        <taxon>Bacteria</taxon>
        <taxon>Pseudomonadati</taxon>
        <taxon>Pseudomonadota</taxon>
        <taxon>Gammaproteobacteria</taxon>
        <taxon>Alteromonadales</taxon>
        <taxon>Pseudoalteromonadaceae</taxon>
        <taxon>Pseudoalteromonas</taxon>
    </lineage>
</organism>
<dbReference type="RefSeq" id="WP_138539667.1">
    <property type="nucleotide sequence ID" value="NZ_CP045429.1"/>
</dbReference>
<dbReference type="AlphaFoldDB" id="A0A5S3URP3"/>
<evidence type="ECO:0000313" key="3">
    <source>
        <dbReference type="Proteomes" id="UP000305729"/>
    </source>
</evidence>
<name>A0A5S3URP3_9GAMM</name>
<dbReference type="Pfam" id="PF07484">
    <property type="entry name" value="Collar"/>
    <property type="match status" value="1"/>
</dbReference>
<accession>A0A5S3URP3</accession>
<sequence length="206" mass="22037">MSTEAFTGELMPFVGNFVVREYLPCDGQLVSIGIYSSLFSLVGTLYGGDGRVSFGVPDLRGRSLIGHGKAPDLTYNYQVGMTGGIETKTLTGYHLPTHNHAASAQVPTINNGVTSSMLVANNNANTPAPNINAFLGKPQDQSFFVPNAFETAQPVGIKGVNVDVHSSAWANVELHNTGQSESIDIRNPVQAINWLICADNLYPPRS</sequence>
<dbReference type="Gene3D" id="3.90.1340.10">
    <property type="entry name" value="Phage tail collar domain"/>
    <property type="match status" value="1"/>
</dbReference>
<proteinExistence type="predicted"/>
<dbReference type="Proteomes" id="UP000305729">
    <property type="component" value="Chromosome 1"/>
</dbReference>
<dbReference type="InterPro" id="IPR037053">
    <property type="entry name" value="Phage_tail_collar_dom_sf"/>
</dbReference>
<dbReference type="EMBL" id="CP045429">
    <property type="protein sequence ID" value="QPB82201.1"/>
    <property type="molecule type" value="Genomic_DNA"/>
</dbReference>
<evidence type="ECO:0000313" key="2">
    <source>
        <dbReference type="EMBL" id="QPB82201.1"/>
    </source>
</evidence>
<gene>
    <name evidence="2" type="ORF">CWC22_003915</name>
</gene>
<protein>
    <submittedName>
        <fullName evidence="2">Phage tail protein</fullName>
    </submittedName>
</protein>
<dbReference type="InterPro" id="IPR011083">
    <property type="entry name" value="Phage_tail_collar_dom"/>
</dbReference>
<reference evidence="2 3" key="1">
    <citation type="submission" date="2019-10" db="EMBL/GenBank/DDBJ databases">
        <title>Pseudoalteromonas rubra S4059.</title>
        <authorList>
            <person name="Paulsen S."/>
            <person name="Wang X."/>
        </authorList>
    </citation>
    <scope>NUCLEOTIDE SEQUENCE [LARGE SCALE GENOMIC DNA]</scope>
    <source>
        <strain evidence="2 3">S4059</strain>
    </source>
</reference>